<evidence type="ECO:0000256" key="1">
    <source>
        <dbReference type="SAM" id="MobiDB-lite"/>
    </source>
</evidence>
<sequence length="567" mass="63374">MSHQTYSTSQVCSMCFLLTPMRRKAHVTISMGSGAPSSMRSKWNAERGKDASREAVQSSNEGSDCDAPDNHDSDEVMNEKGRYAVRDDPATLKRRMTIPTPFETPMMPTPSKTYGHPRGHPRGHACDVTRSQNFPSPNKCFKAIVISFDKEKQNSDKSKVRREDESAIDFIRRQRDKNPMFSLMANLIDQRDELDREIERLKMHSPWKKQSVNDFIDMRWRKVMKVQMMDGGLNDNEALSEDDSLTGFIVDDEIDGLVQKAITPQQDTNACISSRKVTKHNSKNVKLPFVVEDEHPTSKGHKDKKKAEEKVDNGATLKPVLLTQALTIVKNLVYAQGIMELMTTAELWPGQVMFLAVSTQTRSKIFVDHSVSLIPLQKAMCMTFGIAQVTKSHMIELALGFYGMLFSHDIKDGGEMSVKNIRFSAFGDMSFSTRMSHTESNEMSSSYNAKLTVLLGEHSTSLRKAGPSMHSSPSEALPLFPKPVLGNLAIGDTVLVFDAPTTSSEDETPHLLSTSKMCPLHVFAQDRAADCTLVAVLHMANVWNRADWGDTMSFNILSVLLLLFPKS</sequence>
<feature type="compositionally biased region" description="Basic and acidic residues" evidence="1">
    <location>
        <begin position="68"/>
        <end position="91"/>
    </location>
</feature>
<dbReference type="InParanoid" id="A0A165FIW9"/>
<feature type="compositionally biased region" description="Basic and acidic residues" evidence="1">
    <location>
        <begin position="43"/>
        <end position="53"/>
    </location>
</feature>
<dbReference type="GeneID" id="63823944"/>
<keyword evidence="3" id="KW-1185">Reference proteome</keyword>
<accession>A0A165FIW9</accession>
<feature type="compositionally biased region" description="Low complexity" evidence="1">
    <location>
        <begin position="97"/>
        <end position="110"/>
    </location>
</feature>
<name>A0A165FIW9_9APHY</name>
<dbReference type="Proteomes" id="UP000076871">
    <property type="component" value="Unassembled WGS sequence"/>
</dbReference>
<gene>
    <name evidence="2" type="ORF">LAESUDRAFT_712610</name>
</gene>
<protein>
    <submittedName>
        <fullName evidence="2">Uncharacterized protein</fullName>
    </submittedName>
</protein>
<proteinExistence type="predicted"/>
<feature type="region of interest" description="Disordered" evidence="1">
    <location>
        <begin position="30"/>
        <end position="123"/>
    </location>
</feature>
<reference evidence="2 3" key="1">
    <citation type="journal article" date="2016" name="Mol. Biol. Evol.">
        <title>Comparative Genomics of Early-Diverging Mushroom-Forming Fungi Provides Insights into the Origins of Lignocellulose Decay Capabilities.</title>
        <authorList>
            <person name="Nagy L.G."/>
            <person name="Riley R."/>
            <person name="Tritt A."/>
            <person name="Adam C."/>
            <person name="Daum C."/>
            <person name="Floudas D."/>
            <person name="Sun H."/>
            <person name="Yadav J.S."/>
            <person name="Pangilinan J."/>
            <person name="Larsson K.H."/>
            <person name="Matsuura K."/>
            <person name="Barry K."/>
            <person name="Labutti K."/>
            <person name="Kuo R."/>
            <person name="Ohm R.A."/>
            <person name="Bhattacharya S.S."/>
            <person name="Shirouzu T."/>
            <person name="Yoshinaga Y."/>
            <person name="Martin F.M."/>
            <person name="Grigoriev I.V."/>
            <person name="Hibbett D.S."/>
        </authorList>
    </citation>
    <scope>NUCLEOTIDE SEQUENCE [LARGE SCALE GENOMIC DNA]</scope>
    <source>
        <strain evidence="2 3">93-53</strain>
    </source>
</reference>
<organism evidence="2 3">
    <name type="scientific">Laetiporus sulphureus 93-53</name>
    <dbReference type="NCBI Taxonomy" id="1314785"/>
    <lineage>
        <taxon>Eukaryota</taxon>
        <taxon>Fungi</taxon>
        <taxon>Dikarya</taxon>
        <taxon>Basidiomycota</taxon>
        <taxon>Agaricomycotina</taxon>
        <taxon>Agaricomycetes</taxon>
        <taxon>Polyporales</taxon>
        <taxon>Laetiporus</taxon>
    </lineage>
</organism>
<evidence type="ECO:0000313" key="2">
    <source>
        <dbReference type="EMBL" id="KZT09039.1"/>
    </source>
</evidence>
<dbReference type="AlphaFoldDB" id="A0A165FIW9"/>
<dbReference type="RefSeq" id="XP_040766779.1">
    <property type="nucleotide sequence ID" value="XM_040906915.1"/>
</dbReference>
<dbReference type="EMBL" id="KV427613">
    <property type="protein sequence ID" value="KZT09039.1"/>
    <property type="molecule type" value="Genomic_DNA"/>
</dbReference>
<evidence type="ECO:0000313" key="3">
    <source>
        <dbReference type="Proteomes" id="UP000076871"/>
    </source>
</evidence>